<keyword evidence="2" id="KW-1185">Reference proteome</keyword>
<accession>A0ABW3KPN6</accession>
<name>A0ABW3KPN6_9FLAO</name>
<organism evidence="1 2">
    <name type="scientific">Winogradskyella rapida</name>
    <dbReference type="NCBI Taxonomy" id="549701"/>
    <lineage>
        <taxon>Bacteria</taxon>
        <taxon>Pseudomonadati</taxon>
        <taxon>Bacteroidota</taxon>
        <taxon>Flavobacteriia</taxon>
        <taxon>Flavobacteriales</taxon>
        <taxon>Flavobacteriaceae</taxon>
        <taxon>Winogradskyella</taxon>
    </lineage>
</organism>
<dbReference type="Proteomes" id="UP001597086">
    <property type="component" value="Unassembled WGS sequence"/>
</dbReference>
<reference evidence="2" key="1">
    <citation type="journal article" date="2019" name="Int. J. Syst. Evol. Microbiol.">
        <title>The Global Catalogue of Microorganisms (GCM) 10K type strain sequencing project: providing services to taxonomists for standard genome sequencing and annotation.</title>
        <authorList>
            <consortium name="The Broad Institute Genomics Platform"/>
            <consortium name="The Broad Institute Genome Sequencing Center for Infectious Disease"/>
            <person name="Wu L."/>
            <person name="Ma J."/>
        </authorList>
    </citation>
    <scope>NUCLEOTIDE SEQUENCE [LARGE SCALE GENOMIC DNA]</scope>
    <source>
        <strain evidence="2">CCUG 56098</strain>
    </source>
</reference>
<sequence length="126" mass="14652">MAVIKTMGIFSKNKYYIKLYVNKIEIKDLTNGRTIIENSQTEFNNKRLLIAEFQKAEKFVKSVFKNNNLNTRNSIGIVQQREMVDGGLSAVEKRVLIELFERAGIKKLYIDNSISELTEKQLIEYK</sequence>
<proteinExistence type="predicted"/>
<evidence type="ECO:0000313" key="2">
    <source>
        <dbReference type="Proteomes" id="UP001597086"/>
    </source>
</evidence>
<evidence type="ECO:0000313" key="1">
    <source>
        <dbReference type="EMBL" id="MFD1015491.1"/>
    </source>
</evidence>
<dbReference type="EMBL" id="JBHTKM010000040">
    <property type="protein sequence ID" value="MFD1015491.1"/>
    <property type="molecule type" value="Genomic_DNA"/>
</dbReference>
<gene>
    <name evidence="1" type="ORF">ACFQ13_06125</name>
</gene>
<protein>
    <submittedName>
        <fullName evidence="1">Uncharacterized protein</fullName>
    </submittedName>
</protein>
<comment type="caution">
    <text evidence="1">The sequence shown here is derived from an EMBL/GenBank/DDBJ whole genome shotgun (WGS) entry which is preliminary data.</text>
</comment>